<protein>
    <submittedName>
        <fullName evidence="2">Uncharacterized protein</fullName>
    </submittedName>
</protein>
<keyword evidence="1" id="KW-0472">Membrane</keyword>
<keyword evidence="3" id="KW-1185">Reference proteome</keyword>
<gene>
    <name evidence="2" type="ORF">O6P43_006988</name>
</gene>
<feature type="transmembrane region" description="Helical" evidence="1">
    <location>
        <begin position="32"/>
        <end position="53"/>
    </location>
</feature>
<dbReference type="KEGG" id="qsa:O6P43_006988"/>
<name>A0AAD7Q9S7_QUISA</name>
<reference evidence="2" key="1">
    <citation type="journal article" date="2023" name="Science">
        <title>Elucidation of the pathway for biosynthesis of saponin adjuvants from the soapbark tree.</title>
        <authorList>
            <person name="Reed J."/>
            <person name="Orme A."/>
            <person name="El-Demerdash A."/>
            <person name="Owen C."/>
            <person name="Martin L.B.B."/>
            <person name="Misra R.C."/>
            <person name="Kikuchi S."/>
            <person name="Rejzek M."/>
            <person name="Martin A.C."/>
            <person name="Harkess A."/>
            <person name="Leebens-Mack J."/>
            <person name="Louveau T."/>
            <person name="Stephenson M.J."/>
            <person name="Osbourn A."/>
        </authorList>
    </citation>
    <scope>NUCLEOTIDE SEQUENCE</scope>
    <source>
        <strain evidence="2">S10</strain>
    </source>
</reference>
<organism evidence="2 3">
    <name type="scientific">Quillaja saponaria</name>
    <name type="common">Soap bark tree</name>
    <dbReference type="NCBI Taxonomy" id="32244"/>
    <lineage>
        <taxon>Eukaryota</taxon>
        <taxon>Viridiplantae</taxon>
        <taxon>Streptophyta</taxon>
        <taxon>Embryophyta</taxon>
        <taxon>Tracheophyta</taxon>
        <taxon>Spermatophyta</taxon>
        <taxon>Magnoliopsida</taxon>
        <taxon>eudicotyledons</taxon>
        <taxon>Gunneridae</taxon>
        <taxon>Pentapetalae</taxon>
        <taxon>rosids</taxon>
        <taxon>fabids</taxon>
        <taxon>Fabales</taxon>
        <taxon>Quillajaceae</taxon>
        <taxon>Quillaja</taxon>
    </lineage>
</organism>
<evidence type="ECO:0000256" key="1">
    <source>
        <dbReference type="SAM" id="Phobius"/>
    </source>
</evidence>
<keyword evidence="1" id="KW-0812">Transmembrane</keyword>
<proteinExistence type="predicted"/>
<sequence length="88" mass="10260">MVLHPKSLLYHSHPIACHHCCWSRRCISSSNLYLFVTTNAGLTLYIVLIITPFRCAPCTITTRSTRLIIFLGFHRFSCFCNWFDLCIY</sequence>
<evidence type="ECO:0000313" key="2">
    <source>
        <dbReference type="EMBL" id="KAJ7977345.1"/>
    </source>
</evidence>
<keyword evidence="1" id="KW-1133">Transmembrane helix</keyword>
<dbReference type="Proteomes" id="UP001163823">
    <property type="component" value="Chromosome 3"/>
</dbReference>
<dbReference type="AlphaFoldDB" id="A0AAD7Q9S7"/>
<evidence type="ECO:0000313" key="3">
    <source>
        <dbReference type="Proteomes" id="UP001163823"/>
    </source>
</evidence>
<comment type="caution">
    <text evidence="2">The sequence shown here is derived from an EMBL/GenBank/DDBJ whole genome shotgun (WGS) entry which is preliminary data.</text>
</comment>
<accession>A0AAD7Q9S7</accession>
<dbReference type="EMBL" id="JARAOO010000003">
    <property type="protein sequence ID" value="KAJ7977345.1"/>
    <property type="molecule type" value="Genomic_DNA"/>
</dbReference>